<dbReference type="NCBIfam" id="NF033564">
    <property type="entry name" value="transpos_ISAs1"/>
    <property type="match status" value="1"/>
</dbReference>
<dbReference type="InterPro" id="IPR002559">
    <property type="entry name" value="Transposase_11"/>
</dbReference>
<name>A0A5E5BLE5_9BURK</name>
<protein>
    <recommendedName>
        <fullName evidence="1">Transposase IS4-like domain-containing protein</fullName>
    </recommendedName>
</protein>
<dbReference type="InterPro" id="IPR047647">
    <property type="entry name" value="ISAs1_transpos"/>
</dbReference>
<accession>A0A5E5BLE5</accession>
<dbReference type="GO" id="GO:0004803">
    <property type="term" value="F:transposase activity"/>
    <property type="evidence" value="ECO:0007669"/>
    <property type="project" value="InterPro"/>
</dbReference>
<feature type="domain" description="Transposase IS4-like" evidence="1">
    <location>
        <begin position="11"/>
        <end position="107"/>
    </location>
</feature>
<dbReference type="EMBL" id="CABPSR010000041">
    <property type="protein sequence ID" value="VVE85875.1"/>
    <property type="molecule type" value="Genomic_DNA"/>
</dbReference>
<evidence type="ECO:0000313" key="3">
    <source>
        <dbReference type="Proteomes" id="UP000335538"/>
    </source>
</evidence>
<sequence>MRGLCPALAGQVVAIDGKTVRGLPQRGERALHLVSAYGSGLGMVLGQVRTAQKSNEMTAIPALLDALRLKGAIVTMDAMGCQRYIAPRIGAAGAHDVLAVKENQPTLLARLRHAFDALGRLPEIFCDITSEHCEVEKGHGRIETRRCTALTL</sequence>
<dbReference type="AlphaFoldDB" id="A0A5E5BLE5"/>
<evidence type="ECO:0000259" key="1">
    <source>
        <dbReference type="Pfam" id="PF01609"/>
    </source>
</evidence>
<evidence type="ECO:0000313" key="2">
    <source>
        <dbReference type="EMBL" id="VVE85875.1"/>
    </source>
</evidence>
<gene>
    <name evidence="2" type="ORF">PSP31121_05508</name>
</gene>
<dbReference type="InterPro" id="IPR051698">
    <property type="entry name" value="Transposase_11-like"/>
</dbReference>
<dbReference type="GO" id="GO:0003677">
    <property type="term" value="F:DNA binding"/>
    <property type="evidence" value="ECO:0007669"/>
    <property type="project" value="InterPro"/>
</dbReference>
<dbReference type="Pfam" id="PF01609">
    <property type="entry name" value="DDE_Tnp_1"/>
    <property type="match status" value="1"/>
</dbReference>
<proteinExistence type="predicted"/>
<organism evidence="2 3">
    <name type="scientific">Pandoraea sputorum</name>
    <dbReference type="NCBI Taxonomy" id="93222"/>
    <lineage>
        <taxon>Bacteria</taxon>
        <taxon>Pseudomonadati</taxon>
        <taxon>Pseudomonadota</taxon>
        <taxon>Betaproteobacteria</taxon>
        <taxon>Burkholderiales</taxon>
        <taxon>Burkholderiaceae</taxon>
        <taxon>Pandoraea</taxon>
    </lineage>
</organism>
<dbReference type="PANTHER" id="PTHR30298">
    <property type="entry name" value="H REPEAT-ASSOCIATED PREDICTED TRANSPOSASE"/>
    <property type="match status" value="1"/>
</dbReference>
<dbReference type="Proteomes" id="UP000335538">
    <property type="component" value="Unassembled WGS sequence"/>
</dbReference>
<dbReference type="GO" id="GO:0006313">
    <property type="term" value="P:DNA transposition"/>
    <property type="evidence" value="ECO:0007669"/>
    <property type="project" value="InterPro"/>
</dbReference>
<reference evidence="2 3" key="1">
    <citation type="submission" date="2019-08" db="EMBL/GenBank/DDBJ databases">
        <authorList>
            <person name="Peeters C."/>
        </authorList>
    </citation>
    <scope>NUCLEOTIDE SEQUENCE [LARGE SCALE GENOMIC DNA]</scope>
    <source>
        <strain evidence="2 3">LMG 31121</strain>
    </source>
</reference>
<dbReference type="PANTHER" id="PTHR30298:SF0">
    <property type="entry name" value="PROTEIN YBFL-RELATED"/>
    <property type="match status" value="1"/>
</dbReference>